<keyword evidence="6" id="KW-0747">Spliceosome</keyword>
<dbReference type="Pfam" id="PF15803">
    <property type="entry name" value="zf-SCNM1"/>
    <property type="match status" value="1"/>
</dbReference>
<dbReference type="Pfam" id="PF15805">
    <property type="entry name" value="SCNM1_acidic"/>
    <property type="match status" value="1"/>
</dbReference>
<evidence type="ECO:0000256" key="5">
    <source>
        <dbReference type="ARBA" id="ARBA00022723"/>
    </source>
</evidence>
<feature type="region of interest" description="Disordered" evidence="11">
    <location>
        <begin position="95"/>
        <end position="119"/>
    </location>
</feature>
<keyword evidence="9" id="KW-0508">mRNA splicing</keyword>
<keyword evidence="8" id="KW-0862">Zinc</keyword>
<dbReference type="PANTHER" id="PTHR32297">
    <property type="entry name" value="SODIUM CHANNEL MODIFIER 1"/>
    <property type="match status" value="1"/>
</dbReference>
<evidence type="ECO:0000313" key="15">
    <source>
        <dbReference type="Proteomes" id="UP000822688"/>
    </source>
</evidence>
<dbReference type="AlphaFoldDB" id="A0A8T0ILY6"/>
<keyword evidence="4" id="KW-0507">mRNA processing</keyword>
<evidence type="ECO:0000256" key="11">
    <source>
        <dbReference type="SAM" id="MobiDB-lite"/>
    </source>
</evidence>
<reference evidence="14" key="1">
    <citation type="submission" date="2020-06" db="EMBL/GenBank/DDBJ databases">
        <title>WGS assembly of Ceratodon purpureus strain R40.</title>
        <authorList>
            <person name="Carey S.B."/>
            <person name="Jenkins J."/>
            <person name="Shu S."/>
            <person name="Lovell J.T."/>
            <person name="Sreedasyam A."/>
            <person name="Maumus F."/>
            <person name="Tiley G.P."/>
            <person name="Fernandez-Pozo N."/>
            <person name="Barry K."/>
            <person name="Chen C."/>
            <person name="Wang M."/>
            <person name="Lipzen A."/>
            <person name="Daum C."/>
            <person name="Saski C.A."/>
            <person name="Payton A.C."/>
            <person name="Mcbreen J.C."/>
            <person name="Conrad R.E."/>
            <person name="Kollar L.M."/>
            <person name="Olsson S."/>
            <person name="Huttunen S."/>
            <person name="Landis J.B."/>
            <person name="Wickett N.J."/>
            <person name="Johnson M.G."/>
            <person name="Rensing S.A."/>
            <person name="Grimwood J."/>
            <person name="Schmutz J."/>
            <person name="Mcdaniel S.F."/>
        </authorList>
    </citation>
    <scope>NUCLEOTIDE SEQUENCE</scope>
    <source>
        <strain evidence="14">R40</strain>
    </source>
</reference>
<evidence type="ECO:0000256" key="3">
    <source>
        <dbReference type="ARBA" id="ARBA00020620"/>
    </source>
</evidence>
<feature type="compositionally biased region" description="Polar residues" evidence="11">
    <location>
        <begin position="171"/>
        <end position="195"/>
    </location>
</feature>
<organism evidence="14 15">
    <name type="scientific">Ceratodon purpureus</name>
    <name type="common">Fire moss</name>
    <name type="synonym">Dicranum purpureum</name>
    <dbReference type="NCBI Taxonomy" id="3225"/>
    <lineage>
        <taxon>Eukaryota</taxon>
        <taxon>Viridiplantae</taxon>
        <taxon>Streptophyta</taxon>
        <taxon>Embryophyta</taxon>
        <taxon>Bryophyta</taxon>
        <taxon>Bryophytina</taxon>
        <taxon>Bryopsida</taxon>
        <taxon>Dicranidae</taxon>
        <taxon>Pseudoditrichales</taxon>
        <taxon>Ditrichaceae</taxon>
        <taxon>Ceratodon</taxon>
    </lineage>
</organism>
<dbReference type="InterPro" id="IPR033570">
    <property type="entry name" value="SCNM1"/>
</dbReference>
<evidence type="ECO:0000256" key="1">
    <source>
        <dbReference type="ARBA" id="ARBA00004324"/>
    </source>
</evidence>
<accession>A0A8T0ILY6</accession>
<dbReference type="Proteomes" id="UP000822688">
    <property type="component" value="Chromosome 3"/>
</dbReference>
<dbReference type="InterPro" id="IPR031625">
    <property type="entry name" value="SCNM1_acidic"/>
</dbReference>
<dbReference type="GO" id="GO:0008270">
    <property type="term" value="F:zinc ion binding"/>
    <property type="evidence" value="ECO:0007669"/>
    <property type="project" value="UniProtKB-KW"/>
</dbReference>
<feature type="compositionally biased region" description="Polar residues" evidence="11">
    <location>
        <begin position="104"/>
        <end position="117"/>
    </location>
</feature>
<evidence type="ECO:0000256" key="8">
    <source>
        <dbReference type="ARBA" id="ARBA00022833"/>
    </source>
</evidence>
<name>A0A8T0ILY6_CERPU</name>
<feature type="compositionally biased region" description="Basic and acidic residues" evidence="11">
    <location>
        <begin position="201"/>
        <end position="221"/>
    </location>
</feature>
<dbReference type="GO" id="GO:0008380">
    <property type="term" value="P:RNA splicing"/>
    <property type="evidence" value="ECO:0007669"/>
    <property type="project" value="UniProtKB-KW"/>
</dbReference>
<keyword evidence="15" id="KW-1185">Reference proteome</keyword>
<dbReference type="GO" id="GO:0006397">
    <property type="term" value="P:mRNA processing"/>
    <property type="evidence" value="ECO:0007669"/>
    <property type="project" value="UniProtKB-KW"/>
</dbReference>
<protein>
    <recommendedName>
        <fullName evidence="3">Sodium channel modifier 1</fullName>
    </recommendedName>
</protein>
<evidence type="ECO:0000256" key="9">
    <source>
        <dbReference type="ARBA" id="ARBA00023187"/>
    </source>
</evidence>
<feature type="region of interest" description="Disordered" evidence="11">
    <location>
        <begin position="171"/>
        <end position="221"/>
    </location>
</feature>
<dbReference type="InterPro" id="IPR031622">
    <property type="entry name" value="Znf-SCNM1"/>
</dbReference>
<comment type="subcellular location">
    <subcellularLocation>
        <location evidence="1">Nucleus speckle</location>
    </subcellularLocation>
    <subcellularLocation>
        <location evidence="2">Nucleus</location>
        <location evidence="2">Nucleoplasm</location>
    </subcellularLocation>
</comment>
<evidence type="ECO:0000259" key="12">
    <source>
        <dbReference type="Pfam" id="PF15803"/>
    </source>
</evidence>
<evidence type="ECO:0000259" key="13">
    <source>
        <dbReference type="Pfam" id="PF15805"/>
    </source>
</evidence>
<keyword evidence="7" id="KW-0863">Zinc-finger</keyword>
<evidence type="ECO:0000256" key="2">
    <source>
        <dbReference type="ARBA" id="ARBA00004642"/>
    </source>
</evidence>
<evidence type="ECO:0000256" key="4">
    <source>
        <dbReference type="ARBA" id="ARBA00022664"/>
    </source>
</evidence>
<feature type="domain" description="Sodium channel modifier 1 acidic C-terminal" evidence="13">
    <location>
        <begin position="216"/>
        <end position="258"/>
    </location>
</feature>
<sequence>MSTYGGDSWVPEAMRRKQQVDHVLQDVHLLDRYSDQWRRLSNGRIACLVCPHRPVLDTFPMLVIHRKGEKHQAAAVKHEERDFRLRNEIQKRTALEASRETETVRSNPQRTQTSSLPACSPLLAATRKRTAQVLAMSDDSKGMRYSSTGGDVVPYTKQKFSQGTPFFSAAPSQVSTQPMKVEKTSTNAATLQSDSGKQKKGQRDSEPKVVSKEDQDRRHERERLLRLREAGWRLDGNGKWFRDESVEFDSDEEAPTDLS</sequence>
<keyword evidence="10" id="KW-0539">Nucleus</keyword>
<evidence type="ECO:0000256" key="10">
    <source>
        <dbReference type="ARBA" id="ARBA00023242"/>
    </source>
</evidence>
<dbReference type="GO" id="GO:0016607">
    <property type="term" value="C:nuclear speck"/>
    <property type="evidence" value="ECO:0007669"/>
    <property type="project" value="UniProtKB-SubCell"/>
</dbReference>
<dbReference type="EMBL" id="CM026423">
    <property type="protein sequence ID" value="KAG0584035.1"/>
    <property type="molecule type" value="Genomic_DNA"/>
</dbReference>
<comment type="caution">
    <text evidence="14">The sequence shown here is derived from an EMBL/GenBank/DDBJ whole genome shotgun (WGS) entry which is preliminary data.</text>
</comment>
<evidence type="ECO:0000256" key="6">
    <source>
        <dbReference type="ARBA" id="ARBA00022728"/>
    </source>
</evidence>
<gene>
    <name evidence="14" type="ORF">KC19_3G180400</name>
</gene>
<dbReference type="GO" id="GO:0005681">
    <property type="term" value="C:spliceosomal complex"/>
    <property type="evidence" value="ECO:0007669"/>
    <property type="project" value="UniProtKB-KW"/>
</dbReference>
<feature type="domain" description="Sodium channel modifier 1 zinc-finger" evidence="12">
    <location>
        <begin position="47"/>
        <end position="72"/>
    </location>
</feature>
<evidence type="ECO:0000256" key="7">
    <source>
        <dbReference type="ARBA" id="ARBA00022771"/>
    </source>
</evidence>
<evidence type="ECO:0000313" key="14">
    <source>
        <dbReference type="EMBL" id="KAG0584035.1"/>
    </source>
</evidence>
<proteinExistence type="predicted"/>
<keyword evidence="5" id="KW-0479">Metal-binding</keyword>
<dbReference type="PANTHER" id="PTHR32297:SF1">
    <property type="entry name" value="SODIUM CHANNEL MODIFIER 1"/>
    <property type="match status" value="1"/>
</dbReference>